<dbReference type="Pfam" id="PF00169">
    <property type="entry name" value="PH"/>
    <property type="match status" value="1"/>
</dbReference>
<dbReference type="SUPFAM" id="SSF50729">
    <property type="entry name" value="PH domain-like"/>
    <property type="match status" value="1"/>
</dbReference>
<feature type="compositionally biased region" description="Polar residues" evidence="2">
    <location>
        <begin position="266"/>
        <end position="281"/>
    </location>
</feature>
<gene>
    <name evidence="4" type="ORF">RDWZM_009126</name>
</gene>
<feature type="compositionally biased region" description="Basic and acidic residues" evidence="2">
    <location>
        <begin position="983"/>
        <end position="993"/>
    </location>
</feature>
<feature type="compositionally biased region" description="Polar residues" evidence="2">
    <location>
        <begin position="885"/>
        <end position="906"/>
    </location>
</feature>
<feature type="coiled-coil region" evidence="1">
    <location>
        <begin position="1024"/>
        <end position="1079"/>
    </location>
</feature>
<feature type="compositionally biased region" description="Low complexity" evidence="2">
    <location>
        <begin position="1253"/>
        <end position="1265"/>
    </location>
</feature>
<name>A0A9Q0M336_BLOTA</name>
<protein>
    <recommendedName>
        <fullName evidence="3">PH domain-containing protein</fullName>
    </recommendedName>
</protein>
<sequence length="1580" mass="179704">MLGDVIRDHYRKNRKKNSHFESGELYCSSLIDKYITNRHLQNGQHHHHQFQFNNLSSSNVPNVDCFDSSSFYYPPRSTSFAPYYYGDLGYPPRRRRRRTGPTITNSAADSGVPQVLAIMDGLRVQLKNQSGRSKRSPNVNRSEEFTVSLRGWLYRLEGAALKQWKRRWCVLADYCLFYYKDMGEEKMLGSLLLPSYRISPCFSSDGISRKYSFKAEHSNMKTYYFAGDSKEIQQQWMNALSLASIMQLSIICPNIGKNGKTTNGNQPLSSNNKEMIGNTNNGEDESGFLEYQAKRIDNSSAIMYGSREAATATDYYNANYIASSQQQQQQQSLNLYNSVGLPSVYHHPHPHHQTQSIPYSSYTTAPPKPLRQYDPLTYDLPASNPITAIPNSQSFNRPDLLQAASTNNPFYFTNPYDPYHHHHQQQQMIRNHQMQYPDFIDPNEFLNPNVDLNFYSRLPPRPHSADFLERNQDEYDDEDGEALTGEDLDEECQNAFDKDSNMNNRNAKSLFTTNGGNNNNIAPNIMPTRPKSSIARYNPSVFMRDSQPIVTTSMKGATNLSQFLVYDNEPIISNNMGSQILSNYCSNKTETDPVPVRPPLPNEYKYNGNEPKVVNGNSSNHDKLMNKLNGHEASYTSDDENGSNKNGHVKLLDEPSFQTNSYETTFSSTLPQQTDLVEISKEEYFKASQMFYQRQHSTTGSTFNNSNNRYSSTDMTSDNSSTCSSAMMSSIPTINSEQTAKTSGSNISSAPYYVSDLLTEEQKIALQKKLGNFASPPPLSSRCMTSSHSRMTKLPSLKSTNKTCESITQTKTSTNGAVNSDCLIEKVENGLNEMKEMCQNKDQDKVSSNNKNLKTKSEEQLVNNKTIVFSNNTLSSSTSLEPNPIYQNYDSSPSTSGDIPTNSNNQKLHDKNENKIGKKCFDDYFCSSQNDDHSSSSSDCIEYCTILYDSLEEFNSKASLRKRRVKRRSKDDISKSNNNVSDSEIHRTKTERNRKSRSIKYSKRMCFSAADYIGKSHEELILMLIKLRRRQSELSKSCEQLRIQMESEAKMMEFEPHKKDEYNYRVKELKQKLSKVEQEYECQLPMINSIDSMIKIKSGGLHQPNGITSLISSSNESPKHLPISSPTKSIDTGIDMIKVISSPSDQSISTPSDNIENLKHQQKALANELDRVRGLLTHSTKKLEEKAVENAQMEQEMLVARNKLKQVLETEQEAMEISRSSKLESELAHINRVIDDLHSRRKELNTAIENLKNNSNDSNGYSDSYRSTQTKSSIQQYREAILSSSNIVPPPPLYENLSTRSYNEDQDESSSNGSRVQLFDQVNNNNNNRKDNDNENDEFFTLNINLNKAKYQMKQPNTNTTTTELNGIDCSEINNNDSNNFNLNSTSSTNSMCEFDPTKDLQQMMMTYGDSIVDQQIKQIYNYQQQQLALKATSEIPKTVREVKRESERRKYQQQKLLQQQQQLRSLNQQQQQSFYLLSNHYYNGDSQEITSTNLSDSIGLPLLNQFDELNISSPSSTSTTTPSSYGIGNSIDNSQATILTDGLDELSQHRSITNPFMMTPDIVQSTIKYVDDYNYEREA</sequence>
<organism evidence="4 5">
    <name type="scientific">Blomia tropicalis</name>
    <name type="common">Mite</name>
    <dbReference type="NCBI Taxonomy" id="40697"/>
    <lineage>
        <taxon>Eukaryota</taxon>
        <taxon>Metazoa</taxon>
        <taxon>Ecdysozoa</taxon>
        <taxon>Arthropoda</taxon>
        <taxon>Chelicerata</taxon>
        <taxon>Arachnida</taxon>
        <taxon>Acari</taxon>
        <taxon>Acariformes</taxon>
        <taxon>Sarcoptiformes</taxon>
        <taxon>Astigmata</taxon>
        <taxon>Glycyphagoidea</taxon>
        <taxon>Echimyopodidae</taxon>
        <taxon>Blomia</taxon>
    </lineage>
</organism>
<feature type="region of interest" description="Disordered" evidence="2">
    <location>
        <begin position="698"/>
        <end position="724"/>
    </location>
</feature>
<keyword evidence="5" id="KW-1185">Reference proteome</keyword>
<feature type="region of interest" description="Disordered" evidence="2">
    <location>
        <begin position="874"/>
        <end position="910"/>
    </location>
</feature>
<dbReference type="PROSITE" id="PS50003">
    <property type="entry name" value="PH_DOMAIN"/>
    <property type="match status" value="1"/>
</dbReference>
<dbReference type="SMART" id="SM00233">
    <property type="entry name" value="PH"/>
    <property type="match status" value="1"/>
</dbReference>
<dbReference type="Pfam" id="PF25541">
    <property type="entry name" value="TBCA_PH"/>
    <property type="match status" value="1"/>
</dbReference>
<feature type="region of interest" description="Disordered" evidence="2">
    <location>
        <begin position="261"/>
        <end position="285"/>
    </location>
</feature>
<feature type="region of interest" description="Disordered" evidence="2">
    <location>
        <begin position="960"/>
        <end position="997"/>
    </location>
</feature>
<dbReference type="OMA" id="QQQWMNA"/>
<feature type="domain" description="PH" evidence="3">
    <location>
        <begin position="146"/>
        <end position="245"/>
    </location>
</feature>
<dbReference type="InterPro" id="IPR057971">
    <property type="entry name" value="PKHA4-7_TBCA"/>
</dbReference>
<feature type="coiled-coil region" evidence="1">
    <location>
        <begin position="1155"/>
        <end position="1210"/>
    </location>
</feature>
<proteinExistence type="predicted"/>
<evidence type="ECO:0000313" key="4">
    <source>
        <dbReference type="EMBL" id="KAJ6217969.1"/>
    </source>
</evidence>
<feature type="region of interest" description="Disordered" evidence="2">
    <location>
        <begin position="840"/>
        <end position="859"/>
    </location>
</feature>
<keyword evidence="1" id="KW-0175">Coiled coil</keyword>
<accession>A0A9Q0M336</accession>
<evidence type="ECO:0000256" key="1">
    <source>
        <dbReference type="SAM" id="Coils"/>
    </source>
</evidence>
<dbReference type="CDD" id="cd13248">
    <property type="entry name" value="PH_PEPP1_2_3"/>
    <property type="match status" value="1"/>
</dbReference>
<feature type="compositionally biased region" description="Polar residues" evidence="2">
    <location>
        <begin position="1266"/>
        <end position="1287"/>
    </location>
</feature>
<dbReference type="InterPro" id="IPR011993">
    <property type="entry name" value="PH-like_dom_sf"/>
</dbReference>
<feature type="region of interest" description="Disordered" evidence="2">
    <location>
        <begin position="344"/>
        <end position="365"/>
    </location>
</feature>
<evidence type="ECO:0000259" key="3">
    <source>
        <dbReference type="PROSITE" id="PS50003"/>
    </source>
</evidence>
<feature type="compositionally biased region" description="Polar residues" evidence="2">
    <location>
        <begin position="353"/>
        <end position="364"/>
    </location>
</feature>
<dbReference type="InterPro" id="IPR040392">
    <property type="entry name" value="PKHA4-7_PH"/>
</dbReference>
<reference evidence="4" key="1">
    <citation type="submission" date="2022-12" db="EMBL/GenBank/DDBJ databases">
        <title>Genome assemblies of Blomia tropicalis.</title>
        <authorList>
            <person name="Cui Y."/>
        </authorList>
    </citation>
    <scope>NUCLEOTIDE SEQUENCE</scope>
    <source>
        <tissue evidence="4">Adult mites</tissue>
    </source>
</reference>
<feature type="region of interest" description="Disordered" evidence="2">
    <location>
        <begin position="512"/>
        <end position="531"/>
    </location>
</feature>
<dbReference type="Proteomes" id="UP001142055">
    <property type="component" value="Chromosome 3"/>
</dbReference>
<evidence type="ECO:0000313" key="5">
    <source>
        <dbReference type="Proteomes" id="UP001142055"/>
    </source>
</evidence>
<dbReference type="InterPro" id="IPR001849">
    <property type="entry name" value="PH_domain"/>
</dbReference>
<dbReference type="Gene3D" id="2.30.29.30">
    <property type="entry name" value="Pleckstrin-homology domain (PH domain)/Phosphotyrosine-binding domain (PTB)"/>
    <property type="match status" value="1"/>
</dbReference>
<dbReference type="PANTHER" id="PTHR12752">
    <property type="entry name" value="PHOSPHOINOSITOL 3-PHOSPHATE-BINDING PROTEIN"/>
    <property type="match status" value="1"/>
</dbReference>
<dbReference type="EMBL" id="JAPWDV010000003">
    <property type="protein sequence ID" value="KAJ6217969.1"/>
    <property type="molecule type" value="Genomic_DNA"/>
</dbReference>
<dbReference type="PANTHER" id="PTHR12752:SF9">
    <property type="entry name" value="KRAMER, ISOFORM I"/>
    <property type="match status" value="1"/>
</dbReference>
<comment type="caution">
    <text evidence="4">The sequence shown here is derived from an EMBL/GenBank/DDBJ whole genome shotgun (WGS) entry which is preliminary data.</text>
</comment>
<feature type="region of interest" description="Disordered" evidence="2">
    <location>
        <begin position="1248"/>
        <end position="1316"/>
    </location>
</feature>
<evidence type="ECO:0000256" key="2">
    <source>
        <dbReference type="SAM" id="MobiDB-lite"/>
    </source>
</evidence>